<evidence type="ECO:0000256" key="1">
    <source>
        <dbReference type="SAM" id="MobiDB-lite"/>
    </source>
</evidence>
<dbReference type="Pfam" id="PF01398">
    <property type="entry name" value="JAB"/>
    <property type="match status" value="1"/>
</dbReference>
<dbReference type="InterPro" id="IPR000555">
    <property type="entry name" value="JAMM/MPN+_dom"/>
</dbReference>
<dbReference type="SUPFAM" id="SSF102712">
    <property type="entry name" value="JAB1/MPN domain"/>
    <property type="match status" value="1"/>
</dbReference>
<feature type="domain" description="MPN" evidence="2">
    <location>
        <begin position="35"/>
        <end position="176"/>
    </location>
</feature>
<gene>
    <name evidence="3" type="ORF">LCGC14_0566640</name>
</gene>
<dbReference type="GO" id="GO:0008237">
    <property type="term" value="F:metallopeptidase activity"/>
    <property type="evidence" value="ECO:0007669"/>
    <property type="project" value="InterPro"/>
</dbReference>
<organism evidence="3">
    <name type="scientific">marine sediment metagenome</name>
    <dbReference type="NCBI Taxonomy" id="412755"/>
    <lineage>
        <taxon>unclassified sequences</taxon>
        <taxon>metagenomes</taxon>
        <taxon>ecological metagenomes</taxon>
    </lineage>
</organism>
<feature type="compositionally biased region" description="Basic and acidic residues" evidence="1">
    <location>
        <begin position="17"/>
        <end position="27"/>
    </location>
</feature>
<dbReference type="Gene3D" id="3.40.140.10">
    <property type="entry name" value="Cytidine Deaminase, domain 2"/>
    <property type="match status" value="1"/>
</dbReference>
<dbReference type="InterPro" id="IPR037518">
    <property type="entry name" value="MPN"/>
</dbReference>
<name>A0A0F9UTP2_9ZZZZ</name>
<evidence type="ECO:0000313" key="3">
    <source>
        <dbReference type="EMBL" id="KKN57003.1"/>
    </source>
</evidence>
<dbReference type="SMART" id="SM00232">
    <property type="entry name" value="JAB_MPN"/>
    <property type="match status" value="1"/>
</dbReference>
<protein>
    <recommendedName>
        <fullName evidence="2">MPN domain-containing protein</fullName>
    </recommendedName>
</protein>
<dbReference type="InterPro" id="IPR011990">
    <property type="entry name" value="TPR-like_helical_dom_sf"/>
</dbReference>
<proteinExistence type="predicted"/>
<dbReference type="EMBL" id="LAZR01000824">
    <property type="protein sequence ID" value="KKN57003.1"/>
    <property type="molecule type" value="Genomic_DNA"/>
</dbReference>
<dbReference type="PROSITE" id="PS50249">
    <property type="entry name" value="MPN"/>
    <property type="match status" value="1"/>
</dbReference>
<dbReference type="Gene3D" id="1.25.40.10">
    <property type="entry name" value="Tetratricopeptide repeat domain"/>
    <property type="match status" value="1"/>
</dbReference>
<sequence length="525" mass="60309">MPEKSNESNSNDLEFNNAKDHQSEEEMEKKIGKPIVIRAEAYKTIILYAGRYANRSVPPENWKEIYGILIGYADDEIVFIERSEALTFGHSTDVQLDSRHYGFIEEIQERLDKEGKGYYMVGWFHSHPGLNLFFSYIDLINQLGFQQNNKDFCGLVFDHTILGKKSFEKVEGTEHTITKFETGFEIYRITDVGMDTNDPKYDTNYHKVDYIIDGLNKFFFANVLSELSALASEGKPLQTAYGEQYTSEENIVNLQKPEKFSPFDANIGNASGEEFLTAIPMNEEITFNISTTSRGEIGTEKDQEETNIKESAEKSVYEGNIAFNNKDAFTGIEKFRQGIANYKTLKDYDKVMDLLRTVAQRCISNDHLVFAREFAEDLYKLAKKHKNLFYRGVSNYTIGYLLLKKGENEILKEALNKIQNAAVDFEKEGDYAGAGMCFNKIGSIYQSRLSKIENACLFYRAAVENYNNAILKIHPLRTSFWNKPELLILKIVELRDLIEELLPNLQNAEIKNKIAKDLKILQYNF</sequence>
<feature type="region of interest" description="Disordered" evidence="1">
    <location>
        <begin position="1"/>
        <end position="27"/>
    </location>
</feature>
<comment type="caution">
    <text evidence="3">The sequence shown here is derived from an EMBL/GenBank/DDBJ whole genome shotgun (WGS) entry which is preliminary data.</text>
</comment>
<evidence type="ECO:0000259" key="2">
    <source>
        <dbReference type="PROSITE" id="PS50249"/>
    </source>
</evidence>
<reference evidence="3" key="1">
    <citation type="journal article" date="2015" name="Nature">
        <title>Complex archaea that bridge the gap between prokaryotes and eukaryotes.</title>
        <authorList>
            <person name="Spang A."/>
            <person name="Saw J.H."/>
            <person name="Jorgensen S.L."/>
            <person name="Zaremba-Niedzwiedzka K."/>
            <person name="Martijn J."/>
            <person name="Lind A.E."/>
            <person name="van Eijk R."/>
            <person name="Schleper C."/>
            <person name="Guy L."/>
            <person name="Ettema T.J."/>
        </authorList>
    </citation>
    <scope>NUCLEOTIDE SEQUENCE</scope>
</reference>
<dbReference type="SUPFAM" id="SSF48452">
    <property type="entry name" value="TPR-like"/>
    <property type="match status" value="1"/>
</dbReference>
<dbReference type="AlphaFoldDB" id="A0A0F9UTP2"/>
<accession>A0A0F9UTP2</accession>